<protein>
    <submittedName>
        <fullName evidence="1">Uncharacterized protein</fullName>
    </submittedName>
</protein>
<sequence>MTLSALIHKGGLARAATATPATTATHEANKQVTVAPVATVTVAKGTEQTSALLPIEDKKIRLWLVHIGETDSGVITELLSSCSDDMDTRRYFLQRSEEVPKPVIRNEPITCGDCTHFKRIEHPHIGHCAKGEPEAIAGLWDSDRRHCKYYLATPTTES</sequence>
<comment type="caution">
    <text evidence="1">The sequence shown here is derived from an EMBL/GenBank/DDBJ whole genome shotgun (WGS) entry which is preliminary data.</text>
</comment>
<evidence type="ECO:0000313" key="1">
    <source>
        <dbReference type="EMBL" id="HHJ80967.1"/>
    </source>
</evidence>
<name>A0A832J9I3_9GAMM</name>
<dbReference type="AlphaFoldDB" id="A0A832J9I3"/>
<reference evidence="1" key="1">
    <citation type="journal article" date="2020" name="mSystems">
        <title>Genome- and Community-Level Interaction Insights into Carbon Utilization and Element Cycling Functions of Hydrothermarchaeota in Hydrothermal Sediment.</title>
        <authorList>
            <person name="Zhou Z."/>
            <person name="Liu Y."/>
            <person name="Xu W."/>
            <person name="Pan J."/>
            <person name="Luo Z.H."/>
            <person name="Li M."/>
        </authorList>
    </citation>
    <scope>NUCLEOTIDE SEQUENCE [LARGE SCALE GENOMIC DNA]</scope>
    <source>
        <strain evidence="1">HyVt-505</strain>
    </source>
</reference>
<proteinExistence type="predicted"/>
<dbReference type="EMBL" id="DRNF01000313">
    <property type="protein sequence ID" value="HHJ80967.1"/>
    <property type="molecule type" value="Genomic_DNA"/>
</dbReference>
<accession>A0A832J9I3</accession>
<organism evidence="1">
    <name type="scientific">Candidatus Tenderia electrophaga</name>
    <dbReference type="NCBI Taxonomy" id="1748243"/>
    <lineage>
        <taxon>Bacteria</taxon>
        <taxon>Pseudomonadati</taxon>
        <taxon>Pseudomonadota</taxon>
        <taxon>Gammaproteobacteria</taxon>
        <taxon>Candidatus Tenderiales</taxon>
        <taxon>Candidatus Tenderiaceae</taxon>
        <taxon>Candidatus Tenderia</taxon>
    </lineage>
</organism>
<dbReference type="Proteomes" id="UP000885832">
    <property type="component" value="Unassembled WGS sequence"/>
</dbReference>
<gene>
    <name evidence="1" type="ORF">ENJ65_04975</name>
</gene>